<dbReference type="InterPro" id="IPR036866">
    <property type="entry name" value="RibonucZ/Hydroxyglut_hydro"/>
</dbReference>
<proteinExistence type="predicted"/>
<name>A0A3B1AIP4_9ZZZZ</name>
<dbReference type="AlphaFoldDB" id="A0A3B1AIP4"/>
<accession>A0A3B1AIP4</accession>
<feature type="domain" description="Metallo-beta-lactamase" evidence="1">
    <location>
        <begin position="66"/>
        <end position="238"/>
    </location>
</feature>
<dbReference type="SMART" id="SM00849">
    <property type="entry name" value="Lactamase_B"/>
    <property type="match status" value="1"/>
</dbReference>
<feature type="non-terminal residue" evidence="2">
    <location>
        <position position="257"/>
    </location>
</feature>
<dbReference type="PANTHER" id="PTHR42951">
    <property type="entry name" value="METALLO-BETA-LACTAMASE DOMAIN-CONTAINING"/>
    <property type="match status" value="1"/>
</dbReference>
<sequence length="257" mass="29006">MKISSFLYIATLAITFSLGTNITHAKPLQDYVPVLDNVKNNAFQIDPKKGYLVKQVKPNVYVITDGIWQSAFITTGKGVILLDAPQSFGQHIIKAVTETTSEPIKMLIYSHSHVDHIGGSQQLKNIPGLKILANKHIAQFLVEKNDPRRIAPTETYSGNHVVKMGSETIQLNQHGNYHSTENDVFFYLPQRKFLMVIDSLTPGYVPFMDFDLTHNFHEYLKMFDAILSYDFDIFVGGHLSQVGTAEDVRITQTYVKD</sequence>
<dbReference type="InterPro" id="IPR050855">
    <property type="entry name" value="NDM-1-like"/>
</dbReference>
<dbReference type="Gene3D" id="3.60.15.10">
    <property type="entry name" value="Ribonuclease Z/Hydroxyacylglutathione hydrolase-like"/>
    <property type="match status" value="1"/>
</dbReference>
<organism evidence="2">
    <name type="scientific">hydrothermal vent metagenome</name>
    <dbReference type="NCBI Taxonomy" id="652676"/>
    <lineage>
        <taxon>unclassified sequences</taxon>
        <taxon>metagenomes</taxon>
        <taxon>ecological metagenomes</taxon>
    </lineage>
</organism>
<dbReference type="CDD" id="cd16276">
    <property type="entry name" value="metallo-hydrolase-like_MBL-fold"/>
    <property type="match status" value="1"/>
</dbReference>
<evidence type="ECO:0000313" key="2">
    <source>
        <dbReference type="EMBL" id="VAX05736.1"/>
    </source>
</evidence>
<dbReference type="Pfam" id="PF00753">
    <property type="entry name" value="Lactamase_B"/>
    <property type="match status" value="1"/>
</dbReference>
<gene>
    <name evidence="2" type="ORF">MNBD_GAMMA19-2245</name>
</gene>
<dbReference type="EMBL" id="UOFV01000548">
    <property type="protein sequence ID" value="VAX05736.1"/>
    <property type="molecule type" value="Genomic_DNA"/>
</dbReference>
<dbReference type="InterPro" id="IPR001279">
    <property type="entry name" value="Metallo-B-lactamas"/>
</dbReference>
<evidence type="ECO:0000259" key="1">
    <source>
        <dbReference type="SMART" id="SM00849"/>
    </source>
</evidence>
<dbReference type="SUPFAM" id="SSF56281">
    <property type="entry name" value="Metallo-hydrolase/oxidoreductase"/>
    <property type="match status" value="1"/>
</dbReference>
<reference evidence="2" key="1">
    <citation type="submission" date="2018-06" db="EMBL/GenBank/DDBJ databases">
        <authorList>
            <person name="Zhirakovskaya E."/>
        </authorList>
    </citation>
    <scope>NUCLEOTIDE SEQUENCE</scope>
</reference>
<protein>
    <recommendedName>
        <fullName evidence="1">Metallo-beta-lactamase domain-containing protein</fullName>
    </recommendedName>
</protein>